<evidence type="ECO:0000256" key="1">
    <source>
        <dbReference type="SAM" id="Phobius"/>
    </source>
</evidence>
<sequence length="150" mass="17256">MEMRWDGLAIFFSVFPFFFLFARILYSGECDTNQHITHSVSSWRVFLMLFYCYLIVSGARKGIGWKGKKEGKGERRKGGMIKEGQYRAGQILKKGIWVGKKDGRSMLNSNSFGLFHCAPVVCQDTWYHVERGSMRCLSSKQASERVSDFL</sequence>
<comment type="caution">
    <text evidence="2">The sequence shown here is derived from an EMBL/GenBank/DDBJ whole genome shotgun (WGS) entry which is preliminary data.</text>
</comment>
<keyword evidence="1" id="KW-0812">Transmembrane</keyword>
<reference evidence="2" key="1">
    <citation type="journal article" date="2023" name="Mol. Phylogenet. Evol.">
        <title>Genome-scale phylogeny and comparative genomics of the fungal order Sordariales.</title>
        <authorList>
            <person name="Hensen N."/>
            <person name="Bonometti L."/>
            <person name="Westerberg I."/>
            <person name="Brannstrom I.O."/>
            <person name="Guillou S."/>
            <person name="Cros-Aarteil S."/>
            <person name="Calhoun S."/>
            <person name="Haridas S."/>
            <person name="Kuo A."/>
            <person name="Mondo S."/>
            <person name="Pangilinan J."/>
            <person name="Riley R."/>
            <person name="LaButti K."/>
            <person name="Andreopoulos B."/>
            <person name="Lipzen A."/>
            <person name="Chen C."/>
            <person name="Yan M."/>
            <person name="Daum C."/>
            <person name="Ng V."/>
            <person name="Clum A."/>
            <person name="Steindorff A."/>
            <person name="Ohm R.A."/>
            <person name="Martin F."/>
            <person name="Silar P."/>
            <person name="Natvig D.O."/>
            <person name="Lalanne C."/>
            <person name="Gautier V."/>
            <person name="Ament-Velasquez S.L."/>
            <person name="Kruys A."/>
            <person name="Hutchinson M.I."/>
            <person name="Powell A.J."/>
            <person name="Barry K."/>
            <person name="Miller A.N."/>
            <person name="Grigoriev I.V."/>
            <person name="Debuchy R."/>
            <person name="Gladieux P."/>
            <person name="Hiltunen Thoren M."/>
            <person name="Johannesson H."/>
        </authorList>
    </citation>
    <scope>NUCLEOTIDE SEQUENCE</scope>
    <source>
        <strain evidence="2">CBS 757.83</strain>
    </source>
</reference>
<protein>
    <submittedName>
        <fullName evidence="2">Uncharacterized protein</fullName>
    </submittedName>
</protein>
<accession>A0AAN6SYN2</accession>
<reference evidence="2" key="2">
    <citation type="submission" date="2023-05" db="EMBL/GenBank/DDBJ databases">
        <authorList>
            <consortium name="Lawrence Berkeley National Laboratory"/>
            <person name="Steindorff A."/>
            <person name="Hensen N."/>
            <person name="Bonometti L."/>
            <person name="Westerberg I."/>
            <person name="Brannstrom I.O."/>
            <person name="Guillou S."/>
            <person name="Cros-Aarteil S."/>
            <person name="Calhoun S."/>
            <person name="Haridas S."/>
            <person name="Kuo A."/>
            <person name="Mondo S."/>
            <person name="Pangilinan J."/>
            <person name="Riley R."/>
            <person name="Labutti K."/>
            <person name="Andreopoulos B."/>
            <person name="Lipzen A."/>
            <person name="Chen C."/>
            <person name="Yanf M."/>
            <person name="Daum C."/>
            <person name="Ng V."/>
            <person name="Clum A."/>
            <person name="Ohm R."/>
            <person name="Martin F."/>
            <person name="Silar P."/>
            <person name="Natvig D."/>
            <person name="Lalanne C."/>
            <person name="Gautier V."/>
            <person name="Ament-Velasquez S.L."/>
            <person name="Kruys A."/>
            <person name="Hutchinson M.I."/>
            <person name="Powell A.J."/>
            <person name="Barry K."/>
            <person name="Miller A.N."/>
            <person name="Grigoriev I.V."/>
            <person name="Debuchy R."/>
            <person name="Gladieux P."/>
            <person name="Thoren M.H."/>
            <person name="Johannesson H."/>
        </authorList>
    </citation>
    <scope>NUCLEOTIDE SEQUENCE</scope>
    <source>
        <strain evidence="2">CBS 757.83</strain>
    </source>
</reference>
<evidence type="ECO:0000313" key="2">
    <source>
        <dbReference type="EMBL" id="KAK4098233.1"/>
    </source>
</evidence>
<dbReference type="AlphaFoldDB" id="A0AAN6SYN2"/>
<keyword evidence="3" id="KW-1185">Reference proteome</keyword>
<keyword evidence="1" id="KW-1133">Transmembrane helix</keyword>
<proteinExistence type="predicted"/>
<feature type="transmembrane region" description="Helical" evidence="1">
    <location>
        <begin position="41"/>
        <end position="59"/>
    </location>
</feature>
<dbReference type="EMBL" id="MU863661">
    <property type="protein sequence ID" value="KAK4098233.1"/>
    <property type="molecule type" value="Genomic_DNA"/>
</dbReference>
<keyword evidence="1" id="KW-0472">Membrane</keyword>
<evidence type="ECO:0000313" key="3">
    <source>
        <dbReference type="Proteomes" id="UP001305647"/>
    </source>
</evidence>
<feature type="transmembrane region" description="Helical" evidence="1">
    <location>
        <begin position="7"/>
        <end position="26"/>
    </location>
</feature>
<gene>
    <name evidence="2" type="ORF">N658DRAFT_499656</name>
</gene>
<organism evidence="2 3">
    <name type="scientific">Parathielavia hyrcaniae</name>
    <dbReference type="NCBI Taxonomy" id="113614"/>
    <lineage>
        <taxon>Eukaryota</taxon>
        <taxon>Fungi</taxon>
        <taxon>Dikarya</taxon>
        <taxon>Ascomycota</taxon>
        <taxon>Pezizomycotina</taxon>
        <taxon>Sordariomycetes</taxon>
        <taxon>Sordariomycetidae</taxon>
        <taxon>Sordariales</taxon>
        <taxon>Chaetomiaceae</taxon>
        <taxon>Parathielavia</taxon>
    </lineage>
</organism>
<name>A0AAN6SYN2_9PEZI</name>
<dbReference type="Proteomes" id="UP001305647">
    <property type="component" value="Unassembled WGS sequence"/>
</dbReference>